<feature type="region of interest" description="Disordered" evidence="3">
    <location>
        <begin position="150"/>
        <end position="191"/>
    </location>
</feature>
<dbReference type="Proteomes" id="UP000075880">
    <property type="component" value="Unassembled WGS sequence"/>
</dbReference>
<dbReference type="InterPro" id="IPR012677">
    <property type="entry name" value="Nucleotide-bd_a/b_plait_sf"/>
</dbReference>
<dbReference type="SUPFAM" id="SSF54928">
    <property type="entry name" value="RNA-binding domain, RBD"/>
    <property type="match status" value="1"/>
</dbReference>
<evidence type="ECO:0000256" key="2">
    <source>
        <dbReference type="PROSITE-ProRule" id="PRU00176"/>
    </source>
</evidence>
<sequence length="191" mass="22354">MTSSHRKSSRHEDGSRRSRAERYHRIRRNRRSRSDSSDRYRYSSASRSPDRGHSSRRTSVSYGAKIRVDSPKPSRCLGVFGLSVYTTEPFLKDIFCQYGTVEKVFVVYDAKTRQSRGFGFVYFQTVLEASLARKNCNGLELNGRRIRVDYSITEQPHPPTPGTYMGRREKSRSPSPRKYSRRERCHRHHRS</sequence>
<dbReference type="GO" id="GO:0003723">
    <property type="term" value="F:RNA binding"/>
    <property type="evidence" value="ECO:0007669"/>
    <property type="project" value="UniProtKB-UniRule"/>
</dbReference>
<dbReference type="Gene3D" id="3.30.70.330">
    <property type="match status" value="1"/>
</dbReference>
<keyword evidence="6" id="KW-1185">Reference proteome</keyword>
<reference evidence="5" key="1">
    <citation type="submission" date="2024-04" db="UniProtKB">
        <authorList>
            <consortium name="EnsemblMetazoa"/>
        </authorList>
    </citation>
    <scope>IDENTIFICATION</scope>
    <source>
        <strain evidence="5">EBRO</strain>
    </source>
</reference>
<keyword evidence="1 2" id="KW-0694">RNA-binding</keyword>
<feature type="domain" description="RRM" evidence="4">
    <location>
        <begin position="75"/>
        <end position="153"/>
    </location>
</feature>
<dbReference type="Pfam" id="PF00076">
    <property type="entry name" value="RRM_1"/>
    <property type="match status" value="1"/>
</dbReference>
<feature type="region of interest" description="Disordered" evidence="3">
    <location>
        <begin position="1"/>
        <end position="65"/>
    </location>
</feature>
<dbReference type="PANTHER" id="PTHR48034">
    <property type="entry name" value="TRANSFORMER-2 SEX-DETERMINING PROTEIN-RELATED"/>
    <property type="match status" value="1"/>
</dbReference>
<dbReference type="InterPro" id="IPR050441">
    <property type="entry name" value="RBM"/>
</dbReference>
<evidence type="ECO:0000259" key="4">
    <source>
        <dbReference type="PROSITE" id="PS50102"/>
    </source>
</evidence>
<organism evidence="5 6">
    <name type="scientific">Anopheles atroparvus</name>
    <name type="common">European mosquito</name>
    <dbReference type="NCBI Taxonomy" id="41427"/>
    <lineage>
        <taxon>Eukaryota</taxon>
        <taxon>Metazoa</taxon>
        <taxon>Ecdysozoa</taxon>
        <taxon>Arthropoda</taxon>
        <taxon>Hexapoda</taxon>
        <taxon>Insecta</taxon>
        <taxon>Pterygota</taxon>
        <taxon>Neoptera</taxon>
        <taxon>Endopterygota</taxon>
        <taxon>Diptera</taxon>
        <taxon>Nematocera</taxon>
        <taxon>Culicoidea</taxon>
        <taxon>Culicidae</taxon>
        <taxon>Anophelinae</taxon>
        <taxon>Anopheles</taxon>
    </lineage>
</organism>
<feature type="compositionally biased region" description="Basic and acidic residues" evidence="3">
    <location>
        <begin position="32"/>
        <end position="41"/>
    </location>
</feature>
<protein>
    <recommendedName>
        <fullName evidence="4">RRM domain-containing protein</fullName>
    </recommendedName>
</protein>
<evidence type="ECO:0000313" key="6">
    <source>
        <dbReference type="Proteomes" id="UP000075880"/>
    </source>
</evidence>
<dbReference type="AlphaFoldDB" id="A0AAG5DGD7"/>
<evidence type="ECO:0000256" key="3">
    <source>
        <dbReference type="SAM" id="MobiDB-lite"/>
    </source>
</evidence>
<evidence type="ECO:0000256" key="1">
    <source>
        <dbReference type="ARBA" id="ARBA00022884"/>
    </source>
</evidence>
<feature type="compositionally biased region" description="Basic and acidic residues" evidence="3">
    <location>
        <begin position="10"/>
        <end position="23"/>
    </location>
</feature>
<dbReference type="CDD" id="cd12363">
    <property type="entry name" value="RRM_TRA2"/>
    <property type="match status" value="1"/>
</dbReference>
<proteinExistence type="predicted"/>
<dbReference type="InterPro" id="IPR000504">
    <property type="entry name" value="RRM_dom"/>
</dbReference>
<evidence type="ECO:0000313" key="5">
    <source>
        <dbReference type="EnsemblMetazoa" id="ENSAATROPP009783"/>
    </source>
</evidence>
<dbReference type="PROSITE" id="PS50102">
    <property type="entry name" value="RRM"/>
    <property type="match status" value="1"/>
</dbReference>
<dbReference type="InterPro" id="IPR035979">
    <property type="entry name" value="RBD_domain_sf"/>
</dbReference>
<feature type="compositionally biased region" description="Basic residues" evidence="3">
    <location>
        <begin position="178"/>
        <end position="191"/>
    </location>
</feature>
<name>A0AAG5DGD7_ANOAO</name>
<accession>A0AAG5DGD7</accession>
<dbReference type="SMART" id="SM00360">
    <property type="entry name" value="RRM"/>
    <property type="match status" value="1"/>
</dbReference>
<dbReference type="EnsemblMetazoa" id="ENSAATROPT010845">
    <property type="protein sequence ID" value="ENSAATROPP009783"/>
    <property type="gene ID" value="ENSAATROPG008819"/>
</dbReference>